<dbReference type="EMBL" id="BMAV01013121">
    <property type="protein sequence ID" value="GFY60356.1"/>
    <property type="molecule type" value="Genomic_DNA"/>
</dbReference>
<evidence type="ECO:0000313" key="2">
    <source>
        <dbReference type="Proteomes" id="UP000886998"/>
    </source>
</evidence>
<sequence>MRAKCRSESTLLDLFNFPSRFRAEYIVLPIRSSPTGVLYMVLQTEIERLLNGCTGSNYWGSAFEATNILTSLYTNVVLTDEEDITHLSNNIRNYFDVVYSSNWSWVEGFIPWPQRSPDLICLGFLFRCSIKIMICENLIEFDEDLVALLLELLLKKNGVRLKIDCSLKLKYALLEKDFAIDYAVAEGMKTSSRKKYHALFTTVNVTRGGELGEHSALEEKFALLRVIYEVLSV</sequence>
<name>A0A8X6XZR5_9ARAC</name>
<protein>
    <submittedName>
        <fullName evidence="1">Uncharacterized protein</fullName>
    </submittedName>
</protein>
<organism evidence="1 2">
    <name type="scientific">Trichonephila inaurata madagascariensis</name>
    <dbReference type="NCBI Taxonomy" id="2747483"/>
    <lineage>
        <taxon>Eukaryota</taxon>
        <taxon>Metazoa</taxon>
        <taxon>Ecdysozoa</taxon>
        <taxon>Arthropoda</taxon>
        <taxon>Chelicerata</taxon>
        <taxon>Arachnida</taxon>
        <taxon>Araneae</taxon>
        <taxon>Araneomorphae</taxon>
        <taxon>Entelegynae</taxon>
        <taxon>Araneoidea</taxon>
        <taxon>Nephilidae</taxon>
        <taxon>Trichonephila</taxon>
        <taxon>Trichonephila inaurata</taxon>
    </lineage>
</organism>
<accession>A0A8X6XZR5</accession>
<dbReference type="AlphaFoldDB" id="A0A8X6XZR5"/>
<dbReference type="Proteomes" id="UP000886998">
    <property type="component" value="Unassembled WGS sequence"/>
</dbReference>
<reference evidence="1" key="1">
    <citation type="submission" date="2020-08" db="EMBL/GenBank/DDBJ databases">
        <title>Multicomponent nature underlies the extraordinary mechanical properties of spider dragline silk.</title>
        <authorList>
            <person name="Kono N."/>
            <person name="Nakamura H."/>
            <person name="Mori M."/>
            <person name="Yoshida Y."/>
            <person name="Ohtoshi R."/>
            <person name="Malay A.D."/>
            <person name="Moran D.A.P."/>
            <person name="Tomita M."/>
            <person name="Numata K."/>
            <person name="Arakawa K."/>
        </authorList>
    </citation>
    <scope>NUCLEOTIDE SEQUENCE</scope>
</reference>
<evidence type="ECO:0000313" key="1">
    <source>
        <dbReference type="EMBL" id="GFY60356.1"/>
    </source>
</evidence>
<proteinExistence type="predicted"/>
<comment type="caution">
    <text evidence="1">The sequence shown here is derived from an EMBL/GenBank/DDBJ whole genome shotgun (WGS) entry which is preliminary data.</text>
</comment>
<gene>
    <name evidence="1" type="ORF">TNIN_83751</name>
</gene>
<keyword evidence="2" id="KW-1185">Reference proteome</keyword>